<proteinExistence type="predicted"/>
<comment type="caution">
    <text evidence="1">The sequence shown here is derived from an EMBL/GenBank/DDBJ whole genome shotgun (WGS) entry which is preliminary data.</text>
</comment>
<keyword evidence="2" id="KW-1185">Reference proteome</keyword>
<dbReference type="EMBL" id="BAABGL010000002">
    <property type="protein sequence ID" value="GAA4384293.1"/>
    <property type="molecule type" value="Genomic_DNA"/>
</dbReference>
<evidence type="ECO:0000313" key="1">
    <source>
        <dbReference type="EMBL" id="GAA4384293.1"/>
    </source>
</evidence>
<dbReference type="RefSeq" id="WP_345029534.1">
    <property type="nucleotide sequence ID" value="NZ_BAABGL010000002.1"/>
</dbReference>
<name>A0ABP8J3D1_9MICO</name>
<reference evidence="2" key="1">
    <citation type="journal article" date="2019" name="Int. J. Syst. Evol. Microbiol.">
        <title>The Global Catalogue of Microorganisms (GCM) 10K type strain sequencing project: providing services to taxonomists for standard genome sequencing and annotation.</title>
        <authorList>
            <consortium name="The Broad Institute Genomics Platform"/>
            <consortium name="The Broad Institute Genome Sequencing Center for Infectious Disease"/>
            <person name="Wu L."/>
            <person name="Ma J."/>
        </authorList>
    </citation>
    <scope>NUCLEOTIDE SEQUENCE [LARGE SCALE GENOMIC DNA]</scope>
    <source>
        <strain evidence="2">JCM 17808</strain>
    </source>
</reference>
<dbReference type="Proteomes" id="UP001500642">
    <property type="component" value="Unassembled WGS sequence"/>
</dbReference>
<sequence length="261" mass="28646">MKSHPSPLRTDAVRALIPHEDFDALLEQLDAPEDTWVALIVYAERATEIERRISHARARSTESRVLMFESNLSPLGIQVLTEIAQSTQTELDPGALLELLHRVSGAIRCFAVLESVARLTQAQPSLMQHALSLLPSSRFIAEAHGRVLRGTRAEDFSAIQPSESASVAFTVEGDRQATEAITDALLARLQPVTVVPRNRPAGAGSRWWGLEHPTEVCLAPADLAPYITTVREQSTACDWCGFSRIAPVCLVCHRLAPDDQE</sequence>
<gene>
    <name evidence="1" type="ORF">GCM10023167_04780</name>
</gene>
<organism evidence="1 2">
    <name type="scientific">Brevibacterium pityocampae</name>
    <dbReference type="NCBI Taxonomy" id="506594"/>
    <lineage>
        <taxon>Bacteria</taxon>
        <taxon>Bacillati</taxon>
        <taxon>Actinomycetota</taxon>
        <taxon>Actinomycetes</taxon>
        <taxon>Micrococcales</taxon>
        <taxon>Brevibacteriaceae</taxon>
        <taxon>Brevibacterium</taxon>
    </lineage>
</organism>
<accession>A0ABP8J3D1</accession>
<protein>
    <submittedName>
        <fullName evidence="1">Uncharacterized protein</fullName>
    </submittedName>
</protein>
<evidence type="ECO:0000313" key="2">
    <source>
        <dbReference type="Proteomes" id="UP001500642"/>
    </source>
</evidence>